<keyword evidence="1" id="KW-1133">Transmembrane helix</keyword>
<dbReference type="AlphaFoldDB" id="A0A6C0DE94"/>
<organism evidence="2">
    <name type="scientific">viral metagenome</name>
    <dbReference type="NCBI Taxonomy" id="1070528"/>
    <lineage>
        <taxon>unclassified sequences</taxon>
        <taxon>metagenomes</taxon>
        <taxon>organismal metagenomes</taxon>
    </lineage>
</organism>
<keyword evidence="1" id="KW-0812">Transmembrane</keyword>
<proteinExistence type="predicted"/>
<accession>A0A6C0DE94</accession>
<sequence length="198" mass="21796">MGRCPPGVFCLSDGLGTVLLTLFVILVVALLAAIFYRITSPASPIMISSPPAQQAASTTIINKGGDSRYDRAPQPLRDWMSTPEFPPRGGLTSLPINIPTQGLPESFQSVGIINVGEQVLPLYGRRTAGGRDRWNYYTRTDTYNPVPVPVQFQRRDCMDDVGCNEIMSGEDVKIEALRKEGKTNIYRFDGPKYIPGMI</sequence>
<evidence type="ECO:0000256" key="1">
    <source>
        <dbReference type="SAM" id="Phobius"/>
    </source>
</evidence>
<dbReference type="EMBL" id="MN739591">
    <property type="protein sequence ID" value="QHT14837.1"/>
    <property type="molecule type" value="Genomic_DNA"/>
</dbReference>
<dbReference type="Pfam" id="PF19059">
    <property type="entry name" value="DUF5755"/>
    <property type="match status" value="1"/>
</dbReference>
<name>A0A6C0DE94_9ZZZZ</name>
<dbReference type="InterPro" id="IPR043929">
    <property type="entry name" value="DUF5755"/>
</dbReference>
<keyword evidence="1" id="KW-0472">Membrane</keyword>
<protein>
    <submittedName>
        <fullName evidence="2">Uncharacterized protein</fullName>
    </submittedName>
</protein>
<reference evidence="2" key="1">
    <citation type="journal article" date="2020" name="Nature">
        <title>Giant virus diversity and host interactions through global metagenomics.</title>
        <authorList>
            <person name="Schulz F."/>
            <person name="Roux S."/>
            <person name="Paez-Espino D."/>
            <person name="Jungbluth S."/>
            <person name="Walsh D.A."/>
            <person name="Denef V.J."/>
            <person name="McMahon K.D."/>
            <person name="Konstantinidis K.T."/>
            <person name="Eloe-Fadrosh E.A."/>
            <person name="Kyrpides N.C."/>
            <person name="Woyke T."/>
        </authorList>
    </citation>
    <scope>NUCLEOTIDE SEQUENCE</scope>
    <source>
        <strain evidence="2">GVMAG-M-3300023174-141</strain>
    </source>
</reference>
<feature type="transmembrane region" description="Helical" evidence="1">
    <location>
        <begin position="15"/>
        <end position="36"/>
    </location>
</feature>
<evidence type="ECO:0000313" key="2">
    <source>
        <dbReference type="EMBL" id="QHT14837.1"/>
    </source>
</evidence>